<dbReference type="SUPFAM" id="SSF55326">
    <property type="entry name" value="PurM N-terminal domain-like"/>
    <property type="match status" value="1"/>
</dbReference>
<dbReference type="HAMAP" id="MF_02128">
    <property type="entry name" value="TMP_kinase"/>
    <property type="match status" value="1"/>
</dbReference>
<keyword evidence="1 4" id="KW-0418">Kinase</keyword>
<feature type="binding site" evidence="1">
    <location>
        <position position="210"/>
    </location>
    <ligand>
        <name>Mg(2+)</name>
        <dbReference type="ChEBI" id="CHEBI:18420"/>
        <label>5</label>
    </ligand>
</feature>
<dbReference type="SUPFAM" id="SSF56042">
    <property type="entry name" value="PurM C-terminal domain-like"/>
    <property type="match status" value="1"/>
</dbReference>
<reference evidence="4 5" key="1">
    <citation type="submission" date="2016-10" db="EMBL/GenBank/DDBJ databases">
        <authorList>
            <person name="Varghese N."/>
            <person name="Submissions S."/>
        </authorList>
    </citation>
    <scope>NUCLEOTIDE SEQUENCE [LARGE SCALE GENOMIC DNA]</scope>
    <source>
        <strain evidence="4 5">DSM 20748</strain>
    </source>
</reference>
<feature type="binding site" evidence="1">
    <location>
        <position position="314"/>
    </location>
    <ligand>
        <name>substrate</name>
    </ligand>
</feature>
<dbReference type="EC" id="2.7.4.16" evidence="1"/>
<feature type="binding site" evidence="1">
    <location>
        <position position="209"/>
    </location>
    <ligand>
        <name>ATP</name>
        <dbReference type="ChEBI" id="CHEBI:30616"/>
    </ligand>
</feature>
<dbReference type="NCBIfam" id="TIGR01379">
    <property type="entry name" value="thiL"/>
    <property type="match status" value="1"/>
</dbReference>
<feature type="binding site" evidence="1">
    <location>
        <position position="42"/>
    </location>
    <ligand>
        <name>Mg(2+)</name>
        <dbReference type="ChEBI" id="CHEBI:18420"/>
        <label>1</label>
    </ligand>
</feature>
<dbReference type="EMBL" id="FNOS01000005">
    <property type="protein sequence ID" value="SDY07430.1"/>
    <property type="molecule type" value="Genomic_DNA"/>
</dbReference>
<dbReference type="InterPro" id="IPR006283">
    <property type="entry name" value="ThiL-like"/>
</dbReference>
<dbReference type="InterPro" id="IPR016188">
    <property type="entry name" value="PurM-like_N"/>
</dbReference>
<feature type="binding site" evidence="1">
    <location>
        <position position="27"/>
    </location>
    <ligand>
        <name>Mg(2+)</name>
        <dbReference type="ChEBI" id="CHEBI:18420"/>
        <label>4</label>
    </ligand>
</feature>
<keyword evidence="1" id="KW-0808">Transferase</keyword>
<feature type="binding site" evidence="1">
    <location>
        <position position="119"/>
    </location>
    <ligand>
        <name>Mg(2+)</name>
        <dbReference type="ChEBI" id="CHEBI:18420"/>
        <label>1</label>
    </ligand>
</feature>
<feature type="domain" description="PurM-like N-terminal" evidence="2">
    <location>
        <begin position="25"/>
        <end position="135"/>
    </location>
</feature>
<evidence type="ECO:0000313" key="4">
    <source>
        <dbReference type="EMBL" id="SDY07430.1"/>
    </source>
</evidence>
<dbReference type="Gene3D" id="3.90.650.10">
    <property type="entry name" value="PurM-like C-terminal domain"/>
    <property type="match status" value="1"/>
</dbReference>
<dbReference type="PANTHER" id="PTHR30270:SF0">
    <property type="entry name" value="THIAMINE-MONOPHOSPHATE KINASE"/>
    <property type="match status" value="1"/>
</dbReference>
<protein>
    <recommendedName>
        <fullName evidence="1">Thiamine-monophosphate kinase</fullName>
        <shortName evidence="1">TMP kinase</shortName>
        <shortName evidence="1">Thiamine-phosphate kinase</shortName>
        <ecNumber evidence="1">2.7.4.16</ecNumber>
    </recommendedName>
</protein>
<comment type="similarity">
    <text evidence="1">Belongs to the thiamine-monophosphate kinase family.</text>
</comment>
<evidence type="ECO:0000256" key="1">
    <source>
        <dbReference type="HAMAP-Rule" id="MF_02128"/>
    </source>
</evidence>
<feature type="binding site" evidence="1">
    <location>
        <position position="71"/>
    </location>
    <ligand>
        <name>Mg(2+)</name>
        <dbReference type="ChEBI" id="CHEBI:18420"/>
        <label>2</label>
    </ligand>
</feature>
<keyword evidence="5" id="KW-1185">Reference proteome</keyword>
<dbReference type="Pfam" id="PF00586">
    <property type="entry name" value="AIRS"/>
    <property type="match status" value="1"/>
</dbReference>
<proteinExistence type="inferred from homology"/>
<dbReference type="CDD" id="cd02194">
    <property type="entry name" value="ThiL"/>
    <property type="match status" value="1"/>
</dbReference>
<feature type="binding site" evidence="1">
    <location>
        <position position="71"/>
    </location>
    <ligand>
        <name>Mg(2+)</name>
        <dbReference type="ChEBI" id="CHEBI:18420"/>
        <label>4</label>
    </ligand>
</feature>
<feature type="binding site" evidence="1">
    <location>
        <position position="207"/>
    </location>
    <ligand>
        <name>Mg(2+)</name>
        <dbReference type="ChEBI" id="CHEBI:18420"/>
        <label>3</label>
    </ligand>
</feature>
<feature type="binding site" evidence="1">
    <location>
        <position position="49"/>
    </location>
    <ligand>
        <name>substrate</name>
    </ligand>
</feature>
<keyword evidence="1" id="KW-0547">Nucleotide-binding</keyword>
<organism evidence="4 5">
    <name type="scientific">Salimicrobium album</name>
    <dbReference type="NCBI Taxonomy" id="50717"/>
    <lineage>
        <taxon>Bacteria</taxon>
        <taxon>Bacillati</taxon>
        <taxon>Bacillota</taxon>
        <taxon>Bacilli</taxon>
        <taxon>Bacillales</taxon>
        <taxon>Bacillaceae</taxon>
        <taxon>Salimicrobium</taxon>
    </lineage>
</organism>
<dbReference type="Pfam" id="PF02769">
    <property type="entry name" value="AIRS_C"/>
    <property type="match status" value="1"/>
</dbReference>
<name>A0A1H3GWJ0_9BACI</name>
<dbReference type="RefSeq" id="WP_093107446.1">
    <property type="nucleotide sequence ID" value="NZ_FNOS01000005.1"/>
</dbReference>
<dbReference type="GO" id="GO:0016301">
    <property type="term" value="F:kinase activity"/>
    <property type="evidence" value="ECO:0007669"/>
    <property type="project" value="UniProtKB-KW"/>
</dbReference>
<feature type="binding site" evidence="1">
    <location>
        <begin position="118"/>
        <end position="119"/>
    </location>
    <ligand>
        <name>ATP</name>
        <dbReference type="ChEBI" id="CHEBI:30616"/>
    </ligand>
</feature>
<dbReference type="PANTHER" id="PTHR30270">
    <property type="entry name" value="THIAMINE-MONOPHOSPHATE KINASE"/>
    <property type="match status" value="1"/>
</dbReference>
<feature type="binding site" evidence="1">
    <location>
        <position position="257"/>
    </location>
    <ligand>
        <name>substrate</name>
    </ligand>
</feature>
<feature type="binding site" evidence="1">
    <location>
        <position position="71"/>
    </location>
    <ligand>
        <name>Mg(2+)</name>
        <dbReference type="ChEBI" id="CHEBI:18420"/>
        <label>3</label>
    </ligand>
</feature>
<feature type="binding site" evidence="1">
    <location>
        <position position="42"/>
    </location>
    <ligand>
        <name>Mg(2+)</name>
        <dbReference type="ChEBI" id="CHEBI:18420"/>
        <label>2</label>
    </ligand>
</feature>
<feature type="binding site" evidence="1">
    <location>
        <position position="41"/>
    </location>
    <ligand>
        <name>Mg(2+)</name>
        <dbReference type="ChEBI" id="CHEBI:18420"/>
        <label>1</label>
    </ligand>
</feature>
<dbReference type="InterPro" id="IPR010918">
    <property type="entry name" value="PurM-like_C_dom"/>
</dbReference>
<keyword evidence="1" id="KW-0067">ATP-binding</keyword>
<feature type="binding site" evidence="1">
    <location>
        <position position="40"/>
    </location>
    <ligand>
        <name>Mg(2+)</name>
        <dbReference type="ChEBI" id="CHEBI:18420"/>
        <label>4</label>
    </ligand>
</feature>
<dbReference type="InterPro" id="IPR036921">
    <property type="entry name" value="PurM-like_N_sf"/>
</dbReference>
<dbReference type="Gene3D" id="3.30.1330.10">
    <property type="entry name" value="PurM-like, N-terminal domain"/>
    <property type="match status" value="1"/>
</dbReference>
<gene>
    <name evidence="1" type="primary">thiL</name>
    <name evidence="4" type="ORF">SAMN04488081_1966</name>
</gene>
<keyword evidence="1" id="KW-0784">Thiamine biosynthesis</keyword>
<comment type="pathway">
    <text evidence="1">Cofactor biosynthesis; thiamine diphosphate biosynthesis; thiamine diphosphate from thiamine phosphate: step 1/1.</text>
</comment>
<comment type="caution">
    <text evidence="4">The sequence shown here is derived from an EMBL/GenBank/DDBJ whole genome shotgun (WGS) entry which is preliminary data.</text>
</comment>
<keyword evidence="1" id="KW-0479">Metal-binding</keyword>
<feature type="binding site" evidence="1">
    <location>
        <position position="144"/>
    </location>
    <ligand>
        <name>ATP</name>
        <dbReference type="ChEBI" id="CHEBI:30616"/>
    </ligand>
</feature>
<feature type="binding site" evidence="1">
    <location>
        <position position="101"/>
    </location>
    <ligand>
        <name>ATP</name>
        <dbReference type="ChEBI" id="CHEBI:30616"/>
    </ligand>
</feature>
<feature type="domain" description="PurM-like C-terminal" evidence="3">
    <location>
        <begin position="148"/>
        <end position="296"/>
    </location>
</feature>
<dbReference type="InterPro" id="IPR036676">
    <property type="entry name" value="PurM-like_C_sf"/>
</dbReference>
<evidence type="ECO:0000259" key="2">
    <source>
        <dbReference type="Pfam" id="PF00586"/>
    </source>
</evidence>
<accession>A0A1H3GWJ0</accession>
<dbReference type="Proteomes" id="UP000198647">
    <property type="component" value="Unassembled WGS sequence"/>
</dbReference>
<comment type="catalytic activity">
    <reaction evidence="1">
        <text>thiamine phosphate + ATP = thiamine diphosphate + ADP</text>
        <dbReference type="Rhea" id="RHEA:15913"/>
        <dbReference type="ChEBI" id="CHEBI:30616"/>
        <dbReference type="ChEBI" id="CHEBI:37575"/>
        <dbReference type="ChEBI" id="CHEBI:58937"/>
        <dbReference type="ChEBI" id="CHEBI:456216"/>
        <dbReference type="EC" id="2.7.4.16"/>
    </reaction>
</comment>
<dbReference type="PIRSF" id="PIRSF005303">
    <property type="entry name" value="Thiam_monoph_kin"/>
    <property type="match status" value="1"/>
</dbReference>
<feature type="binding site" evidence="1">
    <location>
        <position position="27"/>
    </location>
    <ligand>
        <name>Mg(2+)</name>
        <dbReference type="ChEBI" id="CHEBI:18420"/>
        <label>3</label>
    </ligand>
</feature>
<comment type="function">
    <text evidence="1">Catalyzes the ATP-dependent phosphorylation of thiamine-monophosphate (TMP) to form thiamine-pyrophosphate (TPP), the active form of vitamin B1.</text>
</comment>
<evidence type="ECO:0000313" key="5">
    <source>
        <dbReference type="Proteomes" id="UP000198647"/>
    </source>
</evidence>
<keyword evidence="1" id="KW-0460">Magnesium</keyword>
<evidence type="ECO:0000259" key="3">
    <source>
        <dbReference type="Pfam" id="PF02769"/>
    </source>
</evidence>
<comment type="miscellaneous">
    <text evidence="1">Reaction mechanism of ThiL seems to utilize a direct, inline transfer of the gamma-phosphate of ATP to TMP rather than a phosphorylated enzyme intermediate.</text>
</comment>
<sequence length="324" mass="35475">MEEFELIRKITPKYYRQPSVVKGVGDDAFVFRSSEDIVFTTDTMVEEVHFSRKTMDTHAVGYRALAANVSDLAAMGSRPAFYSVSLVLTPDWTDEEILALYDGMEQLAEKHSMDLVGGDTVSGSQTVVAITAHGYLPPDKGRYRSDAKDGDVIFVTGTLGDSRGGLEELMNPGESVSGHLIDRHRYPEPKAEFAAGLTSLSRLCLNDISDGIASEANEIATASGVRLHLQKEKVPVSEELSNRYPDQAGEWALSGGEDFELLGTVAPGEKEALLEKARELDIRLTFIGTVSASDLPEVLLHSPQGTETLQPTGYTHLKERRKRL</sequence>